<gene>
    <name evidence="3" type="ORF">IE077_003894</name>
</gene>
<protein>
    <recommendedName>
        <fullName evidence="2">SS18 N-terminal domain-containing protein</fullName>
    </recommendedName>
</protein>
<name>A0ABQ7JER8_9APIC</name>
<keyword evidence="4" id="KW-1185">Reference proteome</keyword>
<reference evidence="3 4" key="1">
    <citation type="journal article" date="2020" name="bioRxiv">
        <title>Metabolic contributions of an alphaproteobacterial endosymbiont in the apicomplexan Cardiosporidium cionae.</title>
        <authorList>
            <person name="Hunter E.S."/>
            <person name="Paight C.J."/>
            <person name="Lane C.E."/>
        </authorList>
    </citation>
    <scope>NUCLEOTIDE SEQUENCE [LARGE SCALE GENOMIC DNA]</scope>
    <source>
        <strain evidence="3">ESH_2018</strain>
    </source>
</reference>
<evidence type="ECO:0000313" key="3">
    <source>
        <dbReference type="EMBL" id="KAF8822374.1"/>
    </source>
</evidence>
<dbReference type="Pfam" id="PF05030">
    <property type="entry name" value="SSXT"/>
    <property type="match status" value="1"/>
</dbReference>
<evidence type="ECO:0000256" key="1">
    <source>
        <dbReference type="ARBA" id="ARBA00007945"/>
    </source>
</evidence>
<accession>A0ABQ7JER8</accession>
<comment type="caution">
    <text evidence="3">The sequence shown here is derived from an EMBL/GenBank/DDBJ whole genome shotgun (WGS) entry which is preliminary data.</text>
</comment>
<evidence type="ECO:0000259" key="2">
    <source>
        <dbReference type="Pfam" id="PF05030"/>
    </source>
</evidence>
<sequence>MATLATPANPSHLSPENLLSSDGQVIHRPCSFSPVVSEQEAISVPSIAESPSLSPSHHVEETRELNLLERIEIALGTLEKRSGEHRKCENIERIESVQSTPSSASLLPAVNDDTKLHNSKAHENPLLPPKTVSNDAIYSSFMQTNKYMIESCRGKVTGDLSDIPKTLSKELSPFSKDTEVSTKLVQQMLEENQQLLYAAHENLRMERAMELAPLFGKLQQNLLFLALIADQPFCKESEKIVMPISHEEYMKNPDFWTEAEIDRLYQALRRPNQDLAQLEAAVKTKTSNQIHYFLKLSAERYKMRLWSLPELDVRWSSLTESSQVNLQAKSDEPYQQVGFPKLFESSSNQEHTEKAIIVPKMASIGTASGEKVPSP</sequence>
<comment type="similarity">
    <text evidence="1">Belongs to the SS18 family.</text>
</comment>
<organism evidence="3 4">
    <name type="scientific">Cardiosporidium cionae</name>
    <dbReference type="NCBI Taxonomy" id="476202"/>
    <lineage>
        <taxon>Eukaryota</taxon>
        <taxon>Sar</taxon>
        <taxon>Alveolata</taxon>
        <taxon>Apicomplexa</taxon>
        <taxon>Aconoidasida</taxon>
        <taxon>Nephromycida</taxon>
        <taxon>Cardiosporidium</taxon>
    </lineage>
</organism>
<dbReference type="InterPro" id="IPR007726">
    <property type="entry name" value="SS18_N"/>
</dbReference>
<dbReference type="EMBL" id="JADAQX010000059">
    <property type="protein sequence ID" value="KAF8822374.1"/>
    <property type="molecule type" value="Genomic_DNA"/>
</dbReference>
<proteinExistence type="inferred from homology"/>
<dbReference type="Proteomes" id="UP000823046">
    <property type="component" value="Unassembled WGS sequence"/>
</dbReference>
<feature type="domain" description="SS18 N-terminal" evidence="2">
    <location>
        <begin position="179"/>
        <end position="231"/>
    </location>
</feature>
<evidence type="ECO:0000313" key="4">
    <source>
        <dbReference type="Proteomes" id="UP000823046"/>
    </source>
</evidence>